<feature type="compositionally biased region" description="Low complexity" evidence="2">
    <location>
        <begin position="541"/>
        <end position="562"/>
    </location>
</feature>
<dbReference type="OMA" id="LSTCVRM"/>
<dbReference type="GeneID" id="68110772"/>
<dbReference type="Gene3D" id="3.90.830.10">
    <property type="entry name" value="Syntaxin Binding Protein 1, Chain A, domain 2"/>
    <property type="match status" value="1"/>
</dbReference>
<comment type="caution">
    <text evidence="3">The sequence shown here is derived from an EMBL/GenBank/DDBJ whole genome shotgun (WGS) entry which is preliminary data.</text>
</comment>
<dbReference type="PANTHER" id="PTHR11679">
    <property type="entry name" value="VESICLE PROTEIN SORTING-ASSOCIATED"/>
    <property type="match status" value="1"/>
</dbReference>
<dbReference type="Gene3D" id="3.40.50.1910">
    <property type="match status" value="1"/>
</dbReference>
<dbReference type="VEuPathDB" id="AmoebaDB:NF0063640"/>
<evidence type="ECO:0000313" key="4">
    <source>
        <dbReference type="Proteomes" id="UP000444721"/>
    </source>
</evidence>
<dbReference type="PIRSF" id="PIRSF005715">
    <property type="entry name" value="VPS45_Sec1"/>
    <property type="match status" value="1"/>
</dbReference>
<dbReference type="InterPro" id="IPR036045">
    <property type="entry name" value="Sec1-like_sf"/>
</dbReference>
<dbReference type="Gene3D" id="3.40.50.2060">
    <property type="match status" value="1"/>
</dbReference>
<dbReference type="VEuPathDB" id="AmoebaDB:NfTy_070540"/>
<comment type="similarity">
    <text evidence="1">Belongs to the STXBP/unc-18/SEC1 family.</text>
</comment>
<protein>
    <submittedName>
        <fullName evidence="3">Uncharacterized protein</fullName>
    </submittedName>
</protein>
<evidence type="ECO:0000256" key="2">
    <source>
        <dbReference type="SAM" id="MobiDB-lite"/>
    </source>
</evidence>
<dbReference type="InterPro" id="IPR001619">
    <property type="entry name" value="Sec1-like"/>
</dbReference>
<dbReference type="InterPro" id="IPR043127">
    <property type="entry name" value="Sec-1-like_dom3a"/>
</dbReference>
<dbReference type="Proteomes" id="UP000444721">
    <property type="component" value="Unassembled WGS sequence"/>
</dbReference>
<dbReference type="VEuPathDB" id="AmoebaDB:FDP41_003554"/>
<accession>A0A6A5BS97</accession>
<feature type="region of interest" description="Disordered" evidence="2">
    <location>
        <begin position="520"/>
        <end position="593"/>
    </location>
</feature>
<dbReference type="OrthoDB" id="2228at2759"/>
<dbReference type="RefSeq" id="XP_044562275.1">
    <property type="nucleotide sequence ID" value="XM_044706871.1"/>
</dbReference>
<sequence>MSRSSSSASSSLTSLNIREKVRNLLMKVVDSIGEKDQWKVMIVDEHALQVISSACKVSDLLTKNVTIIENLGKKRQPFPTLDAIYFVTPTADSIDKIIEDYNVPNKPTYGNAHLLFTSRITEELMDKIARSRLHTRVKTFQDVNIDFLAVERPIFTFKQQDDIQQLLNTDTRSREKYATQVADQLYTFFLTAGFSPYIRYSSDSPISKTVANRVYDLLNKSKESKNLVKDKSIALIVDRTEDANAPLLHEFTYQAMAYDLLNVSPNDNVYEYSYTTGDNQKKTKKVLLDEQYDPVWERFRHTHFAELGKELQKEIDQFLNEHQDISSTQKKEVGKKLEAAEMSDMIRKLPQYQKSLSMYSMHKQINKELLTIFREQSLSKIAAEEQNMATGETPDGDKVNTKELMTTIGAILSNSNVSAENKMRLIMMYIVFNQGKLADDKKDKLFRMARLNDEQIETVNNLSLLIKPAKSGISTKLSKLFDTFKKSGQSDKEVGYQLSRYTPKIKDLSERTMVGKLEPEAYPYINDPPNNFKLSSKDSGKSATTTSSKTSSSSRSDSTTTDLRSKKNGPTWNKKKTEDDSASSSSSSSSSTSTKLESNMKLFVFVIGGMTYSETRSCYELMQDHGIDVFFGSTSLITPHTFLEKLSLIRTAD</sequence>
<name>A0A6A5BS97_NAEFO</name>
<dbReference type="InterPro" id="IPR027482">
    <property type="entry name" value="Sec1-like_dom2"/>
</dbReference>
<gene>
    <name evidence="3" type="ORF">FDP41_003554</name>
</gene>
<dbReference type="InterPro" id="IPR043154">
    <property type="entry name" value="Sec-1-like_dom1"/>
</dbReference>
<evidence type="ECO:0000256" key="1">
    <source>
        <dbReference type="ARBA" id="ARBA00009884"/>
    </source>
</evidence>
<dbReference type="AlphaFoldDB" id="A0A6A5BS97"/>
<dbReference type="GO" id="GO:0016192">
    <property type="term" value="P:vesicle-mediated transport"/>
    <property type="evidence" value="ECO:0007669"/>
    <property type="project" value="InterPro"/>
</dbReference>
<keyword evidence="4" id="KW-1185">Reference proteome</keyword>
<organism evidence="3 4">
    <name type="scientific">Naegleria fowleri</name>
    <name type="common">Brain eating amoeba</name>
    <dbReference type="NCBI Taxonomy" id="5763"/>
    <lineage>
        <taxon>Eukaryota</taxon>
        <taxon>Discoba</taxon>
        <taxon>Heterolobosea</taxon>
        <taxon>Tetramitia</taxon>
        <taxon>Eutetramitia</taxon>
        <taxon>Vahlkampfiidae</taxon>
        <taxon>Naegleria</taxon>
    </lineage>
</organism>
<dbReference type="EMBL" id="VFQX01000034">
    <property type="protein sequence ID" value="KAF0977562.1"/>
    <property type="molecule type" value="Genomic_DNA"/>
</dbReference>
<proteinExistence type="inferred from homology"/>
<dbReference type="SUPFAM" id="SSF56815">
    <property type="entry name" value="Sec1/munc18-like (SM) proteins"/>
    <property type="match status" value="1"/>
</dbReference>
<dbReference type="Gene3D" id="1.25.40.60">
    <property type="match status" value="1"/>
</dbReference>
<evidence type="ECO:0000313" key="3">
    <source>
        <dbReference type="EMBL" id="KAF0977562.1"/>
    </source>
</evidence>
<dbReference type="Pfam" id="PF00995">
    <property type="entry name" value="Sec1"/>
    <property type="match status" value="1"/>
</dbReference>
<feature type="compositionally biased region" description="Low complexity" evidence="2">
    <location>
        <begin position="582"/>
        <end position="593"/>
    </location>
</feature>
<reference evidence="3 4" key="1">
    <citation type="journal article" date="2019" name="Sci. Rep.">
        <title>Nanopore sequencing improves the draft genome of the human pathogenic amoeba Naegleria fowleri.</title>
        <authorList>
            <person name="Liechti N."/>
            <person name="Schurch N."/>
            <person name="Bruggmann R."/>
            <person name="Wittwer M."/>
        </authorList>
    </citation>
    <scope>NUCLEOTIDE SEQUENCE [LARGE SCALE GENOMIC DNA]</scope>
    <source>
        <strain evidence="3 4">ATCC 30894</strain>
    </source>
</reference>